<dbReference type="GO" id="GO:0003725">
    <property type="term" value="F:double-stranded RNA binding"/>
    <property type="evidence" value="ECO:0007669"/>
    <property type="project" value="TreeGrafter"/>
</dbReference>
<dbReference type="KEGG" id="hazt:125178673"/>
<dbReference type="GO" id="GO:0008270">
    <property type="term" value="F:zinc ion binding"/>
    <property type="evidence" value="ECO:0007669"/>
    <property type="project" value="InterPro"/>
</dbReference>
<dbReference type="GO" id="GO:0003727">
    <property type="term" value="F:single-stranded RNA binding"/>
    <property type="evidence" value="ECO:0007669"/>
    <property type="project" value="TreeGrafter"/>
</dbReference>
<dbReference type="RefSeq" id="XP_047738957.1">
    <property type="nucleotide sequence ID" value="XM_047883001.1"/>
</dbReference>
<dbReference type="Pfam" id="PF12874">
    <property type="entry name" value="zf-met"/>
    <property type="match status" value="2"/>
</dbReference>
<accession>A0A979FQJ8</accession>
<evidence type="ECO:0000259" key="1">
    <source>
        <dbReference type="PROSITE" id="PS00028"/>
    </source>
</evidence>
<dbReference type="AlphaFoldDB" id="A0A979FQJ8"/>
<proteinExistence type="predicted"/>
<dbReference type="PANTHER" id="PTHR45762:SF3">
    <property type="entry name" value="ZINC-FINGER PROTEIN AT 72D, ISOFORM B"/>
    <property type="match status" value="1"/>
</dbReference>
<dbReference type="Gene3D" id="3.30.160.60">
    <property type="entry name" value="Classic Zinc Finger"/>
    <property type="match status" value="2"/>
</dbReference>
<dbReference type="InterPro" id="IPR013087">
    <property type="entry name" value="Znf_C2H2_type"/>
</dbReference>
<dbReference type="InterPro" id="IPR036236">
    <property type="entry name" value="Znf_C2H2_sf"/>
</dbReference>
<dbReference type="PROSITE" id="PS00028">
    <property type="entry name" value="ZINC_FINGER_C2H2_1"/>
    <property type="match status" value="1"/>
</dbReference>
<sequence>MLQILQVQVYAPMEFLAIEAKTSGLQRTGERKATHAWDSKDGSLRQVASAATPVARVTGRHILTKEFNQYARYRLKFCLTCRIKFPHQWNFLEHLKSKKHKNKEARAKAGPALPRRRAPLRCELCAVTCNGPGPFVAHIRGAKHQKALIPDLVGRKYMEAIKEWKDVAHSKVVGYKCHLCDCRVSFRSVQMHMTGRRHTHDEAVQEILDTVHDPQLEELEAELRAMECSEEMELGQEEELILEQAERFLYGFNRRTDKKAKHML</sequence>
<keyword evidence="2" id="KW-1185">Reference proteome</keyword>
<dbReference type="SMART" id="SM00451">
    <property type="entry name" value="ZnF_U1"/>
    <property type="match status" value="3"/>
</dbReference>
<protein>
    <submittedName>
        <fullName evidence="3">Zinc finger protein 346-like</fullName>
    </submittedName>
</protein>
<evidence type="ECO:0000313" key="2">
    <source>
        <dbReference type="Proteomes" id="UP000694843"/>
    </source>
</evidence>
<dbReference type="GO" id="GO:0071011">
    <property type="term" value="C:precatalytic spliceosome"/>
    <property type="evidence" value="ECO:0007669"/>
    <property type="project" value="TreeGrafter"/>
</dbReference>
<dbReference type="InterPro" id="IPR003604">
    <property type="entry name" value="Matrin/U1-like-C_Znf_C2H2"/>
</dbReference>
<gene>
    <name evidence="3" type="primary">LOC125178673</name>
</gene>
<organism evidence="2 3">
    <name type="scientific">Hyalella azteca</name>
    <name type="common">Amphipod</name>
    <dbReference type="NCBI Taxonomy" id="294128"/>
    <lineage>
        <taxon>Eukaryota</taxon>
        <taxon>Metazoa</taxon>
        <taxon>Ecdysozoa</taxon>
        <taxon>Arthropoda</taxon>
        <taxon>Crustacea</taxon>
        <taxon>Multicrustacea</taxon>
        <taxon>Malacostraca</taxon>
        <taxon>Eumalacostraca</taxon>
        <taxon>Peracarida</taxon>
        <taxon>Amphipoda</taxon>
        <taxon>Senticaudata</taxon>
        <taxon>Talitrida</taxon>
        <taxon>Talitroidea</taxon>
        <taxon>Hyalellidae</taxon>
        <taxon>Hyalella</taxon>
    </lineage>
</organism>
<dbReference type="SUPFAM" id="SSF57667">
    <property type="entry name" value="beta-beta-alpha zinc fingers"/>
    <property type="match status" value="2"/>
</dbReference>
<evidence type="ECO:0000313" key="3">
    <source>
        <dbReference type="RefSeq" id="XP_047738957.1"/>
    </source>
</evidence>
<dbReference type="Proteomes" id="UP000694843">
    <property type="component" value="Unplaced"/>
</dbReference>
<name>A0A979FQJ8_HYAAZ</name>
<feature type="domain" description="C2H2-type" evidence="1">
    <location>
        <begin position="78"/>
        <end position="100"/>
    </location>
</feature>
<dbReference type="PANTHER" id="PTHR45762">
    <property type="entry name" value="ZINC FINGER RNA-BINDING PROTEIN"/>
    <property type="match status" value="1"/>
</dbReference>
<reference evidence="3" key="1">
    <citation type="submission" date="2025-08" db="UniProtKB">
        <authorList>
            <consortium name="RefSeq"/>
        </authorList>
    </citation>
    <scope>IDENTIFICATION</scope>
    <source>
        <tissue evidence="3">Whole organism</tissue>
    </source>
</reference>
<dbReference type="GeneID" id="125178673"/>
<dbReference type="SMART" id="SM00355">
    <property type="entry name" value="ZnF_C2H2"/>
    <property type="match status" value="3"/>
</dbReference>